<sequence length="263" mass="26960">MRGDNNVNIDGASAIVTGGASGLGRATAQRLAEAGAHVVVVDLPGAAGNAVADDLGGSSVFVAADVTNAAQVQKAVDAAVERGPLRVLVHCAGRGGPVRVLDRAGEPGSLEEYVDIINVNLVGTFNTLRLAAAAMARNEPSGSPEDDRGVCILTASVAAWEGQIGQTGYASSKAGIVGMTIVAARDLASKQIRVCTIAPGTFDTPLLARVPQPVRENLAASIPHPRRLGDPDEYAQLAMAIIENGMLNGETIRLDGAIRMAPR</sequence>
<evidence type="ECO:0000259" key="3">
    <source>
        <dbReference type="SMART" id="SM00822"/>
    </source>
</evidence>
<evidence type="ECO:0000313" key="4">
    <source>
        <dbReference type="EMBL" id="EHI12140.1"/>
    </source>
</evidence>
<dbReference type="PANTHER" id="PTHR43658:SF8">
    <property type="entry name" value="17-BETA-HYDROXYSTEROID DEHYDROGENASE 14-RELATED"/>
    <property type="match status" value="1"/>
</dbReference>
<dbReference type="InterPro" id="IPR057326">
    <property type="entry name" value="KR_dom"/>
</dbReference>
<dbReference type="PROSITE" id="PS00061">
    <property type="entry name" value="ADH_SHORT"/>
    <property type="match status" value="1"/>
</dbReference>
<keyword evidence="2" id="KW-0560">Oxidoreductase</keyword>
<dbReference type="Gene3D" id="3.40.50.720">
    <property type="entry name" value="NAD(P)-binding Rossmann-like Domain"/>
    <property type="match status" value="1"/>
</dbReference>
<dbReference type="Proteomes" id="UP000004915">
    <property type="component" value="Unassembled WGS sequence"/>
</dbReference>
<comment type="caution">
    <text evidence="4">The sequence shown here is derived from an EMBL/GenBank/DDBJ whole genome shotgun (WGS) entry which is preliminary data.</text>
</comment>
<dbReference type="PRINTS" id="PR00081">
    <property type="entry name" value="GDHRDH"/>
</dbReference>
<dbReference type="SMART" id="SM00822">
    <property type="entry name" value="PKS_KR"/>
    <property type="match status" value="1"/>
</dbReference>
<gene>
    <name evidence="4" type="ORF">KEK_14613</name>
</gene>
<dbReference type="PATRIC" id="fig|1078020.3.peg.2871"/>
<dbReference type="eggNOG" id="COG1028">
    <property type="taxonomic scope" value="Bacteria"/>
</dbReference>
<dbReference type="Pfam" id="PF00106">
    <property type="entry name" value="adh_short"/>
    <property type="match status" value="1"/>
</dbReference>
<dbReference type="EMBL" id="AGVE01000046">
    <property type="protein sequence ID" value="EHI12140.1"/>
    <property type="molecule type" value="Genomic_DNA"/>
</dbReference>
<proteinExistence type="inferred from homology"/>
<dbReference type="InterPro" id="IPR002347">
    <property type="entry name" value="SDR_fam"/>
</dbReference>
<keyword evidence="5" id="KW-1185">Reference proteome</keyword>
<dbReference type="InterPro" id="IPR020904">
    <property type="entry name" value="Sc_DH/Rdtase_CS"/>
</dbReference>
<feature type="domain" description="Ketoreductase" evidence="3">
    <location>
        <begin position="12"/>
        <end position="205"/>
    </location>
</feature>
<accession>G7CH30</accession>
<dbReference type="AlphaFoldDB" id="G7CH30"/>
<name>G7CH30_MYCT3</name>
<protein>
    <submittedName>
        <fullName evidence="4">Short-chain dehydrogenase/reductase SDR</fullName>
    </submittedName>
</protein>
<reference evidence="4 5" key="1">
    <citation type="submission" date="2011-11" db="EMBL/GenBank/DDBJ databases">
        <authorList>
            <consortium name="Tuberculosis Structural Genomics Consortium"/>
            <person name="Ioerger T.R."/>
        </authorList>
    </citation>
    <scope>NUCLEOTIDE SEQUENCE [LARGE SCALE GENOMIC DNA]</scope>
    <source>
        <strain evidence="5">ATCC 19527 / DSM 44167 / CIP 105390 / JCM 6362 / NCTC 10409 / 316</strain>
    </source>
</reference>
<organism evidence="4 5">
    <name type="scientific">Mycolicibacterium thermoresistibile (strain ATCC 19527 / DSM 44167 / CIP 105390 / JCM 6362 / NCTC 10409 / 316)</name>
    <name type="common">Mycobacterium thermoresistibile</name>
    <dbReference type="NCBI Taxonomy" id="1078020"/>
    <lineage>
        <taxon>Bacteria</taxon>
        <taxon>Bacillati</taxon>
        <taxon>Actinomycetota</taxon>
        <taxon>Actinomycetes</taxon>
        <taxon>Mycobacteriales</taxon>
        <taxon>Mycobacteriaceae</taxon>
        <taxon>Mycolicibacterium</taxon>
    </lineage>
</organism>
<evidence type="ECO:0000256" key="2">
    <source>
        <dbReference type="ARBA" id="ARBA00023002"/>
    </source>
</evidence>
<dbReference type="InterPro" id="IPR036291">
    <property type="entry name" value="NAD(P)-bd_dom_sf"/>
</dbReference>
<evidence type="ECO:0000313" key="5">
    <source>
        <dbReference type="Proteomes" id="UP000004915"/>
    </source>
</evidence>
<dbReference type="SUPFAM" id="SSF51735">
    <property type="entry name" value="NAD(P)-binding Rossmann-fold domains"/>
    <property type="match status" value="1"/>
</dbReference>
<dbReference type="GO" id="GO:0016491">
    <property type="term" value="F:oxidoreductase activity"/>
    <property type="evidence" value="ECO:0007669"/>
    <property type="project" value="UniProtKB-KW"/>
</dbReference>
<evidence type="ECO:0000256" key="1">
    <source>
        <dbReference type="ARBA" id="ARBA00006484"/>
    </source>
</evidence>
<dbReference type="PANTHER" id="PTHR43658">
    <property type="entry name" value="SHORT-CHAIN DEHYDROGENASE/REDUCTASE"/>
    <property type="match status" value="1"/>
</dbReference>
<comment type="similarity">
    <text evidence="1">Belongs to the short-chain dehydrogenases/reductases (SDR) family.</text>
</comment>